<dbReference type="EMBL" id="CAAALY010035768">
    <property type="protein sequence ID" value="VEL18130.1"/>
    <property type="molecule type" value="Genomic_DNA"/>
</dbReference>
<proteinExistence type="predicted"/>
<organism evidence="1 2">
    <name type="scientific">Protopolystoma xenopodis</name>
    <dbReference type="NCBI Taxonomy" id="117903"/>
    <lineage>
        <taxon>Eukaryota</taxon>
        <taxon>Metazoa</taxon>
        <taxon>Spiralia</taxon>
        <taxon>Lophotrochozoa</taxon>
        <taxon>Platyhelminthes</taxon>
        <taxon>Monogenea</taxon>
        <taxon>Polyopisthocotylea</taxon>
        <taxon>Polystomatidea</taxon>
        <taxon>Polystomatidae</taxon>
        <taxon>Protopolystoma</taxon>
    </lineage>
</organism>
<protein>
    <submittedName>
        <fullName evidence="1">Uncharacterized protein</fullName>
    </submittedName>
</protein>
<dbReference type="Proteomes" id="UP000784294">
    <property type="component" value="Unassembled WGS sequence"/>
</dbReference>
<sequence length="102" mass="11194">MRKDEERERAGNQINLVTMVVVARAASGEMSKHVKFSPPDGDFAEEGGQMAPIDRFAARLGGIYACFRIENRLAVLLPCSLSKSGSSQVREVGQFSCFQINN</sequence>
<gene>
    <name evidence="1" type="ORF">PXEA_LOCUS11570</name>
</gene>
<keyword evidence="2" id="KW-1185">Reference proteome</keyword>
<accession>A0A3S5CLF2</accession>
<reference evidence="1" key="1">
    <citation type="submission" date="2018-11" db="EMBL/GenBank/DDBJ databases">
        <authorList>
            <consortium name="Pathogen Informatics"/>
        </authorList>
    </citation>
    <scope>NUCLEOTIDE SEQUENCE</scope>
</reference>
<dbReference type="AlphaFoldDB" id="A0A3S5CLF2"/>
<evidence type="ECO:0000313" key="2">
    <source>
        <dbReference type="Proteomes" id="UP000784294"/>
    </source>
</evidence>
<evidence type="ECO:0000313" key="1">
    <source>
        <dbReference type="EMBL" id="VEL18130.1"/>
    </source>
</evidence>
<comment type="caution">
    <text evidence="1">The sequence shown here is derived from an EMBL/GenBank/DDBJ whole genome shotgun (WGS) entry which is preliminary data.</text>
</comment>
<name>A0A3S5CLF2_9PLAT</name>